<dbReference type="InterPro" id="IPR044861">
    <property type="entry name" value="IPNS-like_FE2OG_OXY"/>
</dbReference>
<dbReference type="SUPFAM" id="SSF51197">
    <property type="entry name" value="Clavaminate synthase-like"/>
    <property type="match status" value="1"/>
</dbReference>
<keyword evidence="2 5" id="KW-0560">Oxidoreductase</keyword>
<dbReference type="GO" id="GO:0016491">
    <property type="term" value="F:oxidoreductase activity"/>
    <property type="evidence" value="ECO:0007669"/>
    <property type="project" value="UniProtKB-KW"/>
</dbReference>
<dbReference type="OrthoDB" id="288590at2759"/>
<evidence type="ECO:0000313" key="8">
    <source>
        <dbReference type="Proteomes" id="UP000541444"/>
    </source>
</evidence>
<comment type="function">
    <text evidence="4">Probable 2-oxoglutarate-dependent dioxygenase that may be involved in glucosinolates biosynthesis. May play a role in the production of aliphatic glucosinolates.</text>
</comment>
<dbReference type="Pfam" id="PF14226">
    <property type="entry name" value="DIOX_N"/>
    <property type="match status" value="1"/>
</dbReference>
<protein>
    <recommendedName>
        <fullName evidence="6">Fe2OG dioxygenase domain-containing protein</fullName>
    </recommendedName>
</protein>
<dbReference type="GO" id="GO:0046872">
    <property type="term" value="F:metal ion binding"/>
    <property type="evidence" value="ECO:0007669"/>
    <property type="project" value="UniProtKB-KW"/>
</dbReference>
<feature type="domain" description="Fe2OG dioxygenase" evidence="6">
    <location>
        <begin position="163"/>
        <end position="263"/>
    </location>
</feature>
<dbReference type="InterPro" id="IPR026992">
    <property type="entry name" value="DIOX_N"/>
</dbReference>
<evidence type="ECO:0000256" key="2">
    <source>
        <dbReference type="ARBA" id="ARBA00023002"/>
    </source>
</evidence>
<sequence length="321" mass="36582">MASQPSLRLPIINFSKEELKPGTLKWNSVRVEVRKALEEYGAFEAVYDRMSPELCNQVFGELKDLFNLPVEIKSRNLSEKFSLGYIGPSAMMPIFESIGIQDATELENIESFANLMWPKGNTSFCNTVHSLVKQQSELDQMVRRMVLESLGVEMYYKDHIESTDYDLRVNKYEGTQTDKAELGVISHIDKNVVTILNQNGVDGLEIQTKDGEWIRVKFSPNSFVVIIGYSLTAWTNGRLHPAHHRVIMTGKESRYSAGLFSIPKAGYMINAPEELVDEDHPLLFKPFDFFGLLMFARTEEGQRAKFLLETYCGVRDQKMKG</sequence>
<dbReference type="PANTHER" id="PTHR47990">
    <property type="entry name" value="2-OXOGLUTARATE (2OG) AND FE(II)-DEPENDENT OXYGENASE SUPERFAMILY PROTEIN-RELATED"/>
    <property type="match status" value="1"/>
</dbReference>
<evidence type="ECO:0000256" key="4">
    <source>
        <dbReference type="ARBA" id="ARBA00057022"/>
    </source>
</evidence>
<comment type="caution">
    <text evidence="7">The sequence shown here is derived from an EMBL/GenBank/DDBJ whole genome shotgun (WGS) entry which is preliminary data.</text>
</comment>
<organism evidence="7 8">
    <name type="scientific">Kingdonia uniflora</name>
    <dbReference type="NCBI Taxonomy" id="39325"/>
    <lineage>
        <taxon>Eukaryota</taxon>
        <taxon>Viridiplantae</taxon>
        <taxon>Streptophyta</taxon>
        <taxon>Embryophyta</taxon>
        <taxon>Tracheophyta</taxon>
        <taxon>Spermatophyta</taxon>
        <taxon>Magnoliopsida</taxon>
        <taxon>Ranunculales</taxon>
        <taxon>Circaeasteraceae</taxon>
        <taxon>Kingdonia</taxon>
    </lineage>
</organism>
<reference evidence="7 8" key="1">
    <citation type="journal article" date="2020" name="IScience">
        <title>Genome Sequencing of the Endangered Kingdonia uniflora (Circaeasteraceae, Ranunculales) Reveals Potential Mechanisms of Evolutionary Specialization.</title>
        <authorList>
            <person name="Sun Y."/>
            <person name="Deng T."/>
            <person name="Zhang A."/>
            <person name="Moore M.J."/>
            <person name="Landis J.B."/>
            <person name="Lin N."/>
            <person name="Zhang H."/>
            <person name="Zhang X."/>
            <person name="Huang J."/>
            <person name="Zhang X."/>
            <person name="Sun H."/>
            <person name="Wang H."/>
        </authorList>
    </citation>
    <scope>NUCLEOTIDE SEQUENCE [LARGE SCALE GENOMIC DNA]</scope>
    <source>
        <strain evidence="7">TB1705</strain>
        <tissue evidence="7">Leaf</tissue>
    </source>
</reference>
<evidence type="ECO:0000256" key="1">
    <source>
        <dbReference type="ARBA" id="ARBA00022723"/>
    </source>
</evidence>
<evidence type="ECO:0000256" key="5">
    <source>
        <dbReference type="RuleBase" id="RU003682"/>
    </source>
</evidence>
<dbReference type="Gene3D" id="2.60.120.330">
    <property type="entry name" value="B-lactam Antibiotic, Isopenicillin N Synthase, Chain"/>
    <property type="match status" value="1"/>
</dbReference>
<keyword evidence="1 5" id="KW-0479">Metal-binding</keyword>
<gene>
    <name evidence="7" type="ORF">GIB67_030677</name>
</gene>
<dbReference type="AlphaFoldDB" id="A0A7J7NJ29"/>
<comment type="similarity">
    <text evidence="5">Belongs to the iron/ascorbate-dependent oxidoreductase family.</text>
</comment>
<dbReference type="FunFam" id="2.60.120.330:FF:000022">
    <property type="entry name" value="Probable 2-oxoglutarate-dependent dioxygenase AOP1.2"/>
    <property type="match status" value="1"/>
</dbReference>
<accession>A0A7J7NJ29</accession>
<dbReference type="InterPro" id="IPR050231">
    <property type="entry name" value="Iron_ascorbate_oxido_reductase"/>
</dbReference>
<evidence type="ECO:0000259" key="6">
    <source>
        <dbReference type="PROSITE" id="PS51471"/>
    </source>
</evidence>
<evidence type="ECO:0000256" key="3">
    <source>
        <dbReference type="ARBA" id="ARBA00023004"/>
    </source>
</evidence>
<dbReference type="PROSITE" id="PS51471">
    <property type="entry name" value="FE2OG_OXY"/>
    <property type="match status" value="1"/>
</dbReference>
<name>A0A7J7NJ29_9MAGN</name>
<dbReference type="InterPro" id="IPR005123">
    <property type="entry name" value="Oxoglu/Fe-dep_dioxygenase_dom"/>
</dbReference>
<dbReference type="EMBL" id="JACGCM010000767">
    <property type="protein sequence ID" value="KAF6166984.1"/>
    <property type="molecule type" value="Genomic_DNA"/>
</dbReference>
<dbReference type="Pfam" id="PF03171">
    <property type="entry name" value="2OG-FeII_Oxy"/>
    <property type="match status" value="1"/>
</dbReference>
<dbReference type="Proteomes" id="UP000541444">
    <property type="component" value="Unassembled WGS sequence"/>
</dbReference>
<evidence type="ECO:0000313" key="7">
    <source>
        <dbReference type="EMBL" id="KAF6166984.1"/>
    </source>
</evidence>
<proteinExistence type="inferred from homology"/>
<keyword evidence="8" id="KW-1185">Reference proteome</keyword>
<dbReference type="InterPro" id="IPR027443">
    <property type="entry name" value="IPNS-like_sf"/>
</dbReference>
<keyword evidence="3 5" id="KW-0408">Iron</keyword>